<dbReference type="EMBL" id="JFKB01000010">
    <property type="protein sequence ID" value="OSQ46950.1"/>
    <property type="molecule type" value="Genomic_DNA"/>
</dbReference>
<protein>
    <submittedName>
        <fullName evidence="2">Uncharacterized protein</fullName>
    </submittedName>
</protein>
<evidence type="ECO:0000313" key="2">
    <source>
        <dbReference type="EMBL" id="OSQ46950.1"/>
    </source>
</evidence>
<dbReference type="STRING" id="1293890.TALK_15430"/>
<evidence type="ECO:0000256" key="1">
    <source>
        <dbReference type="SAM" id="MobiDB-lite"/>
    </source>
</evidence>
<evidence type="ECO:0000313" key="3">
    <source>
        <dbReference type="Proteomes" id="UP000193396"/>
    </source>
</evidence>
<keyword evidence="3" id="KW-1185">Reference proteome</keyword>
<organism evidence="2 3">
    <name type="scientific">Thalassospira alkalitolerans</name>
    <dbReference type="NCBI Taxonomy" id="1293890"/>
    <lineage>
        <taxon>Bacteria</taxon>
        <taxon>Pseudomonadati</taxon>
        <taxon>Pseudomonadota</taxon>
        <taxon>Alphaproteobacteria</taxon>
        <taxon>Rhodospirillales</taxon>
        <taxon>Thalassospiraceae</taxon>
        <taxon>Thalassospira</taxon>
    </lineage>
</organism>
<accession>A0A1Y2LC23</accession>
<feature type="region of interest" description="Disordered" evidence="1">
    <location>
        <begin position="1"/>
        <end position="28"/>
    </location>
</feature>
<reference evidence="2 3" key="1">
    <citation type="submission" date="2014-03" db="EMBL/GenBank/DDBJ databases">
        <title>The draft genome sequence of Thalassospira alkalitolerans JCM 18968.</title>
        <authorList>
            <person name="Lai Q."/>
            <person name="Shao Z."/>
        </authorList>
    </citation>
    <scope>NUCLEOTIDE SEQUENCE [LARGE SCALE GENOMIC DNA]</scope>
    <source>
        <strain evidence="2 3">JCM 18968</strain>
    </source>
</reference>
<name>A0A1Y2LC23_9PROT</name>
<sequence>MQPLAFAENGVCKRKKKSTAGAGAHQANRASGDRLFFMKCAEGLAPKQAQGMEAEWPRP</sequence>
<proteinExistence type="predicted"/>
<dbReference type="Proteomes" id="UP000193396">
    <property type="component" value="Unassembled WGS sequence"/>
</dbReference>
<gene>
    <name evidence="2" type="ORF">TALK_15430</name>
</gene>
<dbReference type="AlphaFoldDB" id="A0A1Y2LC23"/>
<comment type="caution">
    <text evidence="2">The sequence shown here is derived from an EMBL/GenBank/DDBJ whole genome shotgun (WGS) entry which is preliminary data.</text>
</comment>